<dbReference type="Pfam" id="PF03171">
    <property type="entry name" value="2OG-FeII_Oxy"/>
    <property type="match status" value="1"/>
</dbReference>
<proteinExistence type="inferred from homology"/>
<dbReference type="FunFam" id="2.60.120.330:FF:000045">
    <property type="entry name" value="Oxidoreductase, 2OG-Fe(II) oxygenase family, putative"/>
    <property type="match status" value="1"/>
</dbReference>
<evidence type="ECO:0000256" key="2">
    <source>
        <dbReference type="ARBA" id="ARBA00022723"/>
    </source>
</evidence>
<sequence>MPAVDRSREEKLPPFPDDVPTAPLVTISLSKLLHGDEDDEHAQLFQAAKSLGFFYLDMRGCPVGESILRQADAMFDLAEDFFALPEEEKRKYDFAAQGKYFGYKGMGKEVIDGEGTRDRNEIYNISKDDILSISEPLPAPELINNRRSDLSTYIHTNYTILDVLFTSLSRSLRLEPSTLSNLHRLHAPSGCHVRFIRAPPSTKPVSEETAALGEHTDFGSLTILFNRLGGLQVQLPQSQDWVYVRPVPGCAIVNLGDAMVKFSAGILRSNLHRVVTPPGEQAKHTRYSLVYFSRPEHEVVMKRLPGGLIDEQGVTSPDGETEEKTRDWMLRRHLGRKIEYFTGPESWQNAMGTEKRDVVVQ</sequence>
<keyword evidence="4" id="KW-0560">Oxidoreductase</keyword>
<dbReference type="PROSITE" id="PS51471">
    <property type="entry name" value="FE2OG_OXY"/>
    <property type="match status" value="1"/>
</dbReference>
<comment type="similarity">
    <text evidence="1 4">Belongs to the iron/ascorbate-dependent oxidoreductase family.</text>
</comment>
<dbReference type="EMBL" id="LASV01000336">
    <property type="protein sequence ID" value="KKA19573.1"/>
    <property type="molecule type" value="Genomic_DNA"/>
</dbReference>
<accession>A0A0F4YPK2</accession>
<dbReference type="GO" id="GO:0016491">
    <property type="term" value="F:oxidoreductase activity"/>
    <property type="evidence" value="ECO:0007669"/>
    <property type="project" value="UniProtKB-KW"/>
</dbReference>
<dbReference type="GeneID" id="25318732"/>
<dbReference type="Pfam" id="PF14226">
    <property type="entry name" value="DIOX_N"/>
    <property type="match status" value="1"/>
</dbReference>
<keyword evidence="7" id="KW-1185">Reference proteome</keyword>
<dbReference type="InterPro" id="IPR050295">
    <property type="entry name" value="Plant_2OG-oxidoreductases"/>
</dbReference>
<dbReference type="RefSeq" id="XP_013326185.1">
    <property type="nucleotide sequence ID" value="XM_013470731.1"/>
</dbReference>
<dbReference type="GO" id="GO:0044283">
    <property type="term" value="P:small molecule biosynthetic process"/>
    <property type="evidence" value="ECO:0007669"/>
    <property type="project" value="UniProtKB-ARBA"/>
</dbReference>
<dbReference type="AlphaFoldDB" id="A0A0F4YPK2"/>
<protein>
    <submittedName>
        <fullName evidence="6">1-aminocyclopropane-1-carboxylate oxidase</fullName>
    </submittedName>
</protein>
<evidence type="ECO:0000256" key="1">
    <source>
        <dbReference type="ARBA" id="ARBA00008056"/>
    </source>
</evidence>
<dbReference type="OrthoDB" id="288590at2759"/>
<dbReference type="InterPro" id="IPR027443">
    <property type="entry name" value="IPNS-like_sf"/>
</dbReference>
<dbReference type="InterPro" id="IPR005123">
    <property type="entry name" value="Oxoglu/Fe-dep_dioxygenase_dom"/>
</dbReference>
<evidence type="ECO:0000313" key="7">
    <source>
        <dbReference type="Proteomes" id="UP000053958"/>
    </source>
</evidence>
<name>A0A0F4YPK2_RASE3</name>
<reference evidence="6 7" key="1">
    <citation type="submission" date="2015-04" db="EMBL/GenBank/DDBJ databases">
        <authorList>
            <person name="Heijne W.H."/>
            <person name="Fedorova N.D."/>
            <person name="Nierman W.C."/>
            <person name="Vollebregt A.W."/>
            <person name="Zhao Z."/>
            <person name="Wu L."/>
            <person name="Kumar M."/>
            <person name="Stam H."/>
            <person name="van den Berg M.A."/>
            <person name="Pel H.J."/>
        </authorList>
    </citation>
    <scope>NUCLEOTIDE SEQUENCE [LARGE SCALE GENOMIC DNA]</scope>
    <source>
        <strain evidence="6 7">CBS 393.64</strain>
    </source>
</reference>
<dbReference type="InterPro" id="IPR026992">
    <property type="entry name" value="DIOX_N"/>
</dbReference>
<dbReference type="GO" id="GO:0046872">
    <property type="term" value="F:metal ion binding"/>
    <property type="evidence" value="ECO:0007669"/>
    <property type="project" value="UniProtKB-KW"/>
</dbReference>
<keyword evidence="2 4" id="KW-0479">Metal-binding</keyword>
<keyword evidence="3 4" id="KW-0408">Iron</keyword>
<dbReference type="STRING" id="1408163.A0A0F4YPK2"/>
<dbReference type="InterPro" id="IPR044861">
    <property type="entry name" value="IPNS-like_FE2OG_OXY"/>
</dbReference>
<evidence type="ECO:0000259" key="5">
    <source>
        <dbReference type="PROSITE" id="PS51471"/>
    </source>
</evidence>
<dbReference type="SUPFAM" id="SSF51197">
    <property type="entry name" value="Clavaminate synthase-like"/>
    <property type="match status" value="1"/>
</dbReference>
<evidence type="ECO:0000256" key="3">
    <source>
        <dbReference type="ARBA" id="ARBA00023004"/>
    </source>
</evidence>
<comment type="caution">
    <text evidence="6">The sequence shown here is derived from an EMBL/GenBank/DDBJ whole genome shotgun (WGS) entry which is preliminary data.</text>
</comment>
<feature type="domain" description="Fe2OG dioxygenase" evidence="5">
    <location>
        <begin position="189"/>
        <end position="295"/>
    </location>
</feature>
<dbReference type="PANTHER" id="PTHR47991">
    <property type="entry name" value="OXOGLUTARATE/IRON-DEPENDENT DIOXYGENASE"/>
    <property type="match status" value="1"/>
</dbReference>
<evidence type="ECO:0000313" key="6">
    <source>
        <dbReference type="EMBL" id="KKA19573.1"/>
    </source>
</evidence>
<organism evidence="6 7">
    <name type="scientific">Rasamsonia emersonii (strain ATCC 16479 / CBS 393.64 / IMI 116815)</name>
    <dbReference type="NCBI Taxonomy" id="1408163"/>
    <lineage>
        <taxon>Eukaryota</taxon>
        <taxon>Fungi</taxon>
        <taxon>Dikarya</taxon>
        <taxon>Ascomycota</taxon>
        <taxon>Pezizomycotina</taxon>
        <taxon>Eurotiomycetes</taxon>
        <taxon>Eurotiomycetidae</taxon>
        <taxon>Eurotiales</taxon>
        <taxon>Trichocomaceae</taxon>
        <taxon>Rasamsonia</taxon>
    </lineage>
</organism>
<dbReference type="Gene3D" id="2.60.120.330">
    <property type="entry name" value="B-lactam Antibiotic, Isopenicillin N Synthase, Chain"/>
    <property type="match status" value="1"/>
</dbReference>
<evidence type="ECO:0000256" key="4">
    <source>
        <dbReference type="RuleBase" id="RU003682"/>
    </source>
</evidence>
<gene>
    <name evidence="6" type="ORF">T310_6430</name>
</gene>
<dbReference type="Proteomes" id="UP000053958">
    <property type="component" value="Unassembled WGS sequence"/>
</dbReference>